<organism evidence="3 4">
    <name type="scientific">Marinicella pacifica</name>
    <dbReference type="NCBI Taxonomy" id="1171543"/>
    <lineage>
        <taxon>Bacteria</taxon>
        <taxon>Pseudomonadati</taxon>
        <taxon>Pseudomonadota</taxon>
        <taxon>Gammaproteobacteria</taxon>
        <taxon>Lysobacterales</taxon>
        <taxon>Marinicellaceae</taxon>
        <taxon>Marinicella</taxon>
    </lineage>
</organism>
<dbReference type="AlphaFoldDB" id="A0A917FSB8"/>
<reference evidence="3" key="1">
    <citation type="journal article" date="2014" name="Int. J. Syst. Evol. Microbiol.">
        <title>Complete genome sequence of Corynebacterium casei LMG S-19264T (=DSM 44701T), isolated from a smear-ripened cheese.</title>
        <authorList>
            <consortium name="US DOE Joint Genome Institute (JGI-PGF)"/>
            <person name="Walter F."/>
            <person name="Albersmeier A."/>
            <person name="Kalinowski J."/>
            <person name="Ruckert C."/>
        </authorList>
    </citation>
    <scope>NUCLEOTIDE SEQUENCE</scope>
    <source>
        <strain evidence="3">CGMCC 1.12181</strain>
    </source>
</reference>
<dbReference type="EMBL" id="BMEO01000008">
    <property type="protein sequence ID" value="GGF98026.1"/>
    <property type="molecule type" value="Genomic_DNA"/>
</dbReference>
<dbReference type="InterPro" id="IPR011146">
    <property type="entry name" value="HIT-like"/>
</dbReference>
<dbReference type="InterPro" id="IPR036265">
    <property type="entry name" value="HIT-like_sf"/>
</dbReference>
<comment type="caution">
    <text evidence="3">The sequence shown here is derived from an EMBL/GenBank/DDBJ whole genome shotgun (WGS) entry which is preliminary data.</text>
</comment>
<evidence type="ECO:0000313" key="3">
    <source>
        <dbReference type="EMBL" id="GGF98026.1"/>
    </source>
</evidence>
<sequence length="134" mass="15658">MIIHPQLIADSHDLFNWQKCHVRLHKNATLPWIIIIPETDKIEFCDLPNEQQLEITQLSRMIGDYFKTACGAEKINIAAIGNVVQQLHVHVIGRHNKDPLWPDVVWGRELPDKSYSQQQLDDFKQKLRRVLDDD</sequence>
<dbReference type="InterPro" id="IPR026026">
    <property type="entry name" value="HIT_Hint"/>
</dbReference>
<dbReference type="PIRSF" id="PIRSF000714">
    <property type="entry name" value="HIT"/>
    <property type="match status" value="1"/>
</dbReference>
<dbReference type="Gene3D" id="3.30.428.10">
    <property type="entry name" value="HIT-like"/>
    <property type="match status" value="1"/>
</dbReference>
<reference evidence="3" key="2">
    <citation type="submission" date="2020-09" db="EMBL/GenBank/DDBJ databases">
        <authorList>
            <person name="Sun Q."/>
            <person name="Zhou Y."/>
        </authorList>
    </citation>
    <scope>NUCLEOTIDE SEQUENCE</scope>
    <source>
        <strain evidence="3">CGMCC 1.12181</strain>
    </source>
</reference>
<proteinExistence type="predicted"/>
<evidence type="ECO:0000313" key="4">
    <source>
        <dbReference type="Proteomes" id="UP000605253"/>
    </source>
</evidence>
<evidence type="ECO:0000256" key="1">
    <source>
        <dbReference type="PROSITE-ProRule" id="PRU00464"/>
    </source>
</evidence>
<name>A0A917FSB8_9GAMM</name>
<gene>
    <name evidence="3" type="ORF">GCM10011365_19190</name>
</gene>
<protein>
    <submittedName>
        <fullName evidence="3">HIT family protein</fullName>
    </submittedName>
</protein>
<dbReference type="Pfam" id="PF01230">
    <property type="entry name" value="HIT"/>
    <property type="match status" value="1"/>
</dbReference>
<dbReference type="PROSITE" id="PS51084">
    <property type="entry name" value="HIT_2"/>
    <property type="match status" value="1"/>
</dbReference>
<evidence type="ECO:0000259" key="2">
    <source>
        <dbReference type="PROSITE" id="PS51084"/>
    </source>
</evidence>
<dbReference type="RefSeq" id="WP_188365521.1">
    <property type="nucleotide sequence ID" value="NZ_BAABJF010000022.1"/>
</dbReference>
<accession>A0A917FSB8</accession>
<feature type="domain" description="HIT" evidence="2">
    <location>
        <begin position="33"/>
        <end position="101"/>
    </location>
</feature>
<comment type="caution">
    <text evidence="1">Lacks conserved residue(s) required for the propagation of feature annotation.</text>
</comment>
<dbReference type="GO" id="GO:0003824">
    <property type="term" value="F:catalytic activity"/>
    <property type="evidence" value="ECO:0007669"/>
    <property type="project" value="InterPro"/>
</dbReference>
<dbReference type="Proteomes" id="UP000605253">
    <property type="component" value="Unassembled WGS sequence"/>
</dbReference>
<keyword evidence="4" id="KW-1185">Reference proteome</keyword>
<dbReference type="SUPFAM" id="SSF54197">
    <property type="entry name" value="HIT-like"/>
    <property type="match status" value="1"/>
</dbReference>